<protein>
    <submittedName>
        <fullName evidence="2">Putative membrane protein</fullName>
    </submittedName>
</protein>
<dbReference type="Proteomes" id="UP000017127">
    <property type="component" value="Unassembled WGS sequence"/>
</dbReference>
<dbReference type="AlphaFoldDB" id="U7QAG2"/>
<dbReference type="EMBL" id="AUZM01000079">
    <property type="protein sequence ID" value="ERT04813.1"/>
    <property type="molecule type" value="Genomic_DNA"/>
</dbReference>
<gene>
    <name evidence="2" type="ORF">M595_5234</name>
</gene>
<feature type="transmembrane region" description="Helical" evidence="1">
    <location>
        <begin position="12"/>
        <end position="31"/>
    </location>
</feature>
<accession>U7QAG2</accession>
<sequence>MRFLLKYQDSLFVLFIIFIQKIGVTSNYFVVDDTPTFSQ</sequence>
<evidence type="ECO:0000256" key="1">
    <source>
        <dbReference type="SAM" id="Phobius"/>
    </source>
</evidence>
<evidence type="ECO:0000313" key="3">
    <source>
        <dbReference type="Proteomes" id="UP000017127"/>
    </source>
</evidence>
<proteinExistence type="predicted"/>
<comment type="caution">
    <text evidence="2">The sequence shown here is derived from an EMBL/GenBank/DDBJ whole genome shotgun (WGS) entry which is preliminary data.</text>
</comment>
<reference evidence="2 3" key="1">
    <citation type="journal article" date="2013" name="Front. Microbiol.">
        <title>Comparative genomic analyses of the cyanobacterium, Lyngbya aestuarii BL J, a powerful hydrogen producer.</title>
        <authorList>
            <person name="Kothari A."/>
            <person name="Vaughn M."/>
            <person name="Garcia-Pichel F."/>
        </authorList>
    </citation>
    <scope>NUCLEOTIDE SEQUENCE [LARGE SCALE GENOMIC DNA]</scope>
    <source>
        <strain evidence="2 3">BL J</strain>
    </source>
</reference>
<keyword evidence="3" id="KW-1185">Reference proteome</keyword>
<name>U7QAG2_9CYAN</name>
<keyword evidence="1" id="KW-1133">Transmembrane helix</keyword>
<evidence type="ECO:0000313" key="2">
    <source>
        <dbReference type="EMBL" id="ERT04813.1"/>
    </source>
</evidence>
<keyword evidence="1" id="KW-0812">Transmembrane</keyword>
<keyword evidence="1" id="KW-0472">Membrane</keyword>
<organism evidence="2 3">
    <name type="scientific">Lyngbya aestuarii BL J</name>
    <dbReference type="NCBI Taxonomy" id="1348334"/>
    <lineage>
        <taxon>Bacteria</taxon>
        <taxon>Bacillati</taxon>
        <taxon>Cyanobacteriota</taxon>
        <taxon>Cyanophyceae</taxon>
        <taxon>Oscillatoriophycideae</taxon>
        <taxon>Oscillatoriales</taxon>
        <taxon>Microcoleaceae</taxon>
        <taxon>Lyngbya</taxon>
    </lineage>
</organism>